<protein>
    <recommendedName>
        <fullName evidence="2">BTB domain-containing protein</fullName>
    </recommendedName>
</protein>
<feature type="region of interest" description="Disordered" evidence="1">
    <location>
        <begin position="103"/>
        <end position="144"/>
    </location>
</feature>
<gene>
    <name evidence="3" type="ORF">QBC47DRAFT_404950</name>
</gene>
<dbReference type="PROSITE" id="PS50097">
    <property type="entry name" value="BTB"/>
    <property type="match status" value="1"/>
</dbReference>
<dbReference type="PANTHER" id="PTHR47843:SF5">
    <property type="entry name" value="BTB_POZ DOMAIN PROTEIN"/>
    <property type="match status" value="1"/>
</dbReference>
<dbReference type="Pfam" id="PF00651">
    <property type="entry name" value="BTB"/>
    <property type="match status" value="1"/>
</dbReference>
<dbReference type="AlphaFoldDB" id="A0AAJ0B6V6"/>
<reference evidence="3" key="1">
    <citation type="submission" date="2023-06" db="EMBL/GenBank/DDBJ databases">
        <title>Genome-scale phylogeny and comparative genomics of the fungal order Sordariales.</title>
        <authorList>
            <consortium name="Lawrence Berkeley National Laboratory"/>
            <person name="Hensen N."/>
            <person name="Bonometti L."/>
            <person name="Westerberg I."/>
            <person name="Brannstrom I.O."/>
            <person name="Guillou S."/>
            <person name="Cros-Aarteil S."/>
            <person name="Calhoun S."/>
            <person name="Haridas S."/>
            <person name="Kuo A."/>
            <person name="Mondo S."/>
            <person name="Pangilinan J."/>
            <person name="Riley R."/>
            <person name="Labutti K."/>
            <person name="Andreopoulos B."/>
            <person name="Lipzen A."/>
            <person name="Chen C."/>
            <person name="Yanf M."/>
            <person name="Daum C."/>
            <person name="Ng V."/>
            <person name="Clum A."/>
            <person name="Steindorff A."/>
            <person name="Ohm R."/>
            <person name="Martin F."/>
            <person name="Silar P."/>
            <person name="Natvig D."/>
            <person name="Lalanne C."/>
            <person name="Gautier V."/>
            <person name="Ament-Velasquez S.L."/>
            <person name="Kruys A."/>
            <person name="Hutchinson M.I."/>
            <person name="Powell A.J."/>
            <person name="Barry K."/>
            <person name="Miller A.N."/>
            <person name="Grigoriev I.V."/>
            <person name="Debuchy R."/>
            <person name="Gladieux P."/>
            <person name="Thoren M.H."/>
            <person name="Johannesson H."/>
        </authorList>
    </citation>
    <scope>NUCLEOTIDE SEQUENCE</scope>
    <source>
        <strain evidence="3">PSN4</strain>
    </source>
</reference>
<proteinExistence type="predicted"/>
<evidence type="ECO:0000313" key="4">
    <source>
        <dbReference type="Proteomes" id="UP001239445"/>
    </source>
</evidence>
<organism evidence="3 4">
    <name type="scientific">Echria macrotheca</name>
    <dbReference type="NCBI Taxonomy" id="438768"/>
    <lineage>
        <taxon>Eukaryota</taxon>
        <taxon>Fungi</taxon>
        <taxon>Dikarya</taxon>
        <taxon>Ascomycota</taxon>
        <taxon>Pezizomycotina</taxon>
        <taxon>Sordariomycetes</taxon>
        <taxon>Sordariomycetidae</taxon>
        <taxon>Sordariales</taxon>
        <taxon>Schizotheciaceae</taxon>
        <taxon>Echria</taxon>
    </lineage>
</organism>
<evidence type="ECO:0000259" key="2">
    <source>
        <dbReference type="PROSITE" id="PS50097"/>
    </source>
</evidence>
<keyword evidence="4" id="KW-1185">Reference proteome</keyword>
<feature type="domain" description="BTB" evidence="2">
    <location>
        <begin position="37"/>
        <end position="105"/>
    </location>
</feature>
<feature type="compositionally biased region" description="Acidic residues" evidence="1">
    <location>
        <begin position="117"/>
        <end position="144"/>
    </location>
</feature>
<sequence>MGKRNRARKPKGPKPNPSHGQVVVEALTKLRLNKQLTDFVIVCGGERFDVNRALVCGLSPVLRRACTNPSWKEAVSSEYEIREQPPELVRRMVDYFYIGNYNPVEDDESNEDAHGQEEEEEQRGEGDGEETAGEPVSEELTDDDLPPLRLHAKMFALAEMYGVGPLKDLAMKKYMSVVLKGVPIQDIIDSVPDIYGPTAEKVRGMRDTAVAATRARLAQDRFRVGNRTAIFAKSKKTEPAEVRIAAFLENFGDTFAAYPEFVKDLLASLLRQPLLARCKCSDNRAPKPAMPDDMCCSECTNRCYSLWPFPNRRSWSRIWVNN</sequence>
<name>A0AAJ0B6V6_9PEZI</name>
<dbReference type="SUPFAM" id="SSF54695">
    <property type="entry name" value="POZ domain"/>
    <property type="match status" value="1"/>
</dbReference>
<dbReference type="CDD" id="cd18186">
    <property type="entry name" value="BTB_POZ_ZBTB_KLHL-like"/>
    <property type="match status" value="1"/>
</dbReference>
<dbReference type="InterPro" id="IPR011333">
    <property type="entry name" value="SKP1/BTB/POZ_sf"/>
</dbReference>
<comment type="caution">
    <text evidence="3">The sequence shown here is derived from an EMBL/GenBank/DDBJ whole genome shotgun (WGS) entry which is preliminary data.</text>
</comment>
<evidence type="ECO:0000313" key="3">
    <source>
        <dbReference type="EMBL" id="KAK1752627.1"/>
    </source>
</evidence>
<accession>A0AAJ0B6V6</accession>
<evidence type="ECO:0000256" key="1">
    <source>
        <dbReference type="SAM" id="MobiDB-lite"/>
    </source>
</evidence>
<dbReference type="Proteomes" id="UP001239445">
    <property type="component" value="Unassembled WGS sequence"/>
</dbReference>
<dbReference type="Gene3D" id="3.30.710.10">
    <property type="entry name" value="Potassium Channel Kv1.1, Chain A"/>
    <property type="match status" value="1"/>
</dbReference>
<dbReference type="EMBL" id="MU839839">
    <property type="protein sequence ID" value="KAK1752627.1"/>
    <property type="molecule type" value="Genomic_DNA"/>
</dbReference>
<dbReference type="PANTHER" id="PTHR47843">
    <property type="entry name" value="BTB DOMAIN-CONTAINING PROTEIN-RELATED"/>
    <property type="match status" value="1"/>
</dbReference>
<dbReference type="InterPro" id="IPR000210">
    <property type="entry name" value="BTB/POZ_dom"/>
</dbReference>